<feature type="region of interest" description="Disordered" evidence="1">
    <location>
        <begin position="92"/>
        <end position="113"/>
    </location>
</feature>
<evidence type="ECO:0000313" key="2">
    <source>
        <dbReference type="EMBL" id="AOU97715.1"/>
    </source>
</evidence>
<organism evidence="2 3">
    <name type="scientific">Acidihalobacter yilgarnensis</name>
    <dbReference type="NCBI Taxonomy" id="2819280"/>
    <lineage>
        <taxon>Bacteria</taxon>
        <taxon>Pseudomonadati</taxon>
        <taxon>Pseudomonadota</taxon>
        <taxon>Gammaproteobacteria</taxon>
        <taxon>Chromatiales</taxon>
        <taxon>Ectothiorhodospiraceae</taxon>
        <taxon>Acidihalobacter</taxon>
    </lineage>
</organism>
<reference evidence="3" key="1">
    <citation type="submission" date="2016-09" db="EMBL/GenBank/DDBJ databases">
        <title>Acidihalobacter prosperus F5.</title>
        <authorList>
            <person name="Khaleque H.N."/>
            <person name="Ramsay J.P."/>
            <person name="Kaksonen A.H."/>
            <person name="Boxall N.J."/>
            <person name="Watkin E.L.J."/>
        </authorList>
    </citation>
    <scope>NUCLEOTIDE SEQUENCE [LARGE SCALE GENOMIC DNA]</scope>
    <source>
        <strain evidence="3">F5</strain>
    </source>
</reference>
<sequence length="137" mass="15537">MSRSLILSGVYLEIRQQAGSLFESRRRFWPLRINRIDGGTRHRIILPASGEAWTLFSHGARIKGWGFYRPAADGGLRYHRYAIDARDHDPDLWEKLPSRRKGGTGSPQTNITQQSVLIRPANSIKRHTSRAGPGNTF</sequence>
<dbReference type="EMBL" id="CP017415">
    <property type="protein sequence ID" value="AOU97715.1"/>
    <property type="molecule type" value="Genomic_DNA"/>
</dbReference>
<keyword evidence="3" id="KW-1185">Reference proteome</keyword>
<dbReference type="RefSeq" id="WP_070078100.1">
    <property type="nucleotide sequence ID" value="NZ_CP017415.1"/>
</dbReference>
<evidence type="ECO:0000313" key="3">
    <source>
        <dbReference type="Proteomes" id="UP000095401"/>
    </source>
</evidence>
<accession>A0A1D8IMR8</accession>
<name>A0A1D8IMR8_9GAMM</name>
<gene>
    <name evidence="2" type="ORF">BI364_06860</name>
</gene>
<dbReference type="Proteomes" id="UP000095401">
    <property type="component" value="Chromosome"/>
</dbReference>
<dbReference type="AlphaFoldDB" id="A0A1D8IMR8"/>
<evidence type="ECO:0000256" key="1">
    <source>
        <dbReference type="SAM" id="MobiDB-lite"/>
    </source>
</evidence>
<protein>
    <submittedName>
        <fullName evidence="2">Uncharacterized protein</fullName>
    </submittedName>
</protein>
<dbReference type="KEGG" id="aprs:BI364_06860"/>
<proteinExistence type="predicted"/>